<protein>
    <recommendedName>
        <fullName evidence="4 6">Signal peptidase I</fullName>
        <ecNumber evidence="4 6">3.4.21.89</ecNumber>
    </recommendedName>
</protein>
<sequence length="146" mass="17031">MLPTLAENEFVYINKQARIKRFSLVYFETPDQHEKAIRRVIGLPGESIEYKSDQLYVNNEEVEETFIDKEETVKAQKMDALFTENFNTENIKNGSQIIPKGSYMVLGDNRPYSTDSRYYGFVSEKDIVGVVEFRVLPIHLIEKLNR</sequence>
<dbReference type="Gene3D" id="2.10.109.10">
    <property type="entry name" value="Umud Fragment, subunit A"/>
    <property type="match status" value="1"/>
</dbReference>
<dbReference type="AlphaFoldDB" id="A0A1E5GMQ7"/>
<accession>A0A1E5GMQ7</accession>
<evidence type="ECO:0000256" key="3">
    <source>
        <dbReference type="ARBA" id="ARBA00009370"/>
    </source>
</evidence>
<feature type="domain" description="Peptidase S26" evidence="7">
    <location>
        <begin position="1"/>
        <end position="135"/>
    </location>
</feature>
<dbReference type="PRINTS" id="PR00727">
    <property type="entry name" value="LEADERPTASE"/>
</dbReference>
<proteinExistence type="inferred from homology"/>
<evidence type="ECO:0000313" key="8">
    <source>
        <dbReference type="EMBL" id="OEG13982.1"/>
    </source>
</evidence>
<evidence type="ECO:0000256" key="1">
    <source>
        <dbReference type="ARBA" id="ARBA00000677"/>
    </source>
</evidence>
<comment type="catalytic activity">
    <reaction evidence="1 6">
        <text>Cleavage of hydrophobic, N-terminal signal or leader sequences from secreted and periplasmic proteins.</text>
        <dbReference type="EC" id="3.4.21.89"/>
    </reaction>
</comment>
<evidence type="ECO:0000259" key="7">
    <source>
        <dbReference type="Pfam" id="PF10502"/>
    </source>
</evidence>
<dbReference type="InterPro" id="IPR019533">
    <property type="entry name" value="Peptidase_S26"/>
</dbReference>
<dbReference type="GO" id="GO:0005886">
    <property type="term" value="C:plasma membrane"/>
    <property type="evidence" value="ECO:0007669"/>
    <property type="project" value="UniProtKB-SubCell"/>
</dbReference>
<comment type="subcellular location">
    <subcellularLocation>
        <location evidence="2">Cell membrane</location>
        <topology evidence="2">Single-pass type II membrane protein</topology>
    </subcellularLocation>
    <subcellularLocation>
        <location evidence="6">Membrane</location>
        <topology evidence="6">Single-pass type II membrane protein</topology>
    </subcellularLocation>
</comment>
<dbReference type="PROSITE" id="PS00761">
    <property type="entry name" value="SPASE_I_3"/>
    <property type="match status" value="1"/>
</dbReference>
<reference evidence="9" key="1">
    <citation type="submission" date="2016-09" db="EMBL/GenBank/DDBJ databases">
        <authorList>
            <person name="Gulvik C.A."/>
        </authorList>
    </citation>
    <scope>NUCLEOTIDE SEQUENCE [LARGE SCALE GENOMIC DNA]</scope>
    <source>
        <strain evidence="9">DSM 23328</strain>
    </source>
</reference>
<gene>
    <name evidence="8" type="ORF">BCR21_03040</name>
</gene>
<dbReference type="InterPro" id="IPR000223">
    <property type="entry name" value="Pept_S26A_signal_pept_1"/>
</dbReference>
<dbReference type="EC" id="3.4.21.89" evidence="4 6"/>
<evidence type="ECO:0000313" key="9">
    <source>
        <dbReference type="Proteomes" id="UP000094068"/>
    </source>
</evidence>
<keyword evidence="5 6" id="KW-0378">Hydrolase</keyword>
<name>A0A1E5GMQ7_9ENTE</name>
<evidence type="ECO:0000256" key="4">
    <source>
        <dbReference type="ARBA" id="ARBA00013208"/>
    </source>
</evidence>
<evidence type="ECO:0000256" key="2">
    <source>
        <dbReference type="ARBA" id="ARBA00004401"/>
    </source>
</evidence>
<dbReference type="CDD" id="cd06530">
    <property type="entry name" value="S26_SPase_I"/>
    <property type="match status" value="1"/>
</dbReference>
<comment type="caution">
    <text evidence="8">The sequence shown here is derived from an EMBL/GenBank/DDBJ whole genome shotgun (WGS) entry which is preliminary data.</text>
</comment>
<dbReference type="PANTHER" id="PTHR43390:SF1">
    <property type="entry name" value="CHLOROPLAST PROCESSING PEPTIDASE"/>
    <property type="match status" value="1"/>
</dbReference>
<dbReference type="NCBIfam" id="TIGR02227">
    <property type="entry name" value="sigpep_I_bact"/>
    <property type="match status" value="1"/>
</dbReference>
<dbReference type="InterPro" id="IPR036286">
    <property type="entry name" value="LexA/Signal_pep-like_sf"/>
</dbReference>
<dbReference type="SUPFAM" id="SSF51306">
    <property type="entry name" value="LexA/Signal peptidase"/>
    <property type="match status" value="1"/>
</dbReference>
<dbReference type="EMBL" id="MIJZ01000001">
    <property type="protein sequence ID" value="OEG13982.1"/>
    <property type="molecule type" value="Genomic_DNA"/>
</dbReference>
<dbReference type="PANTHER" id="PTHR43390">
    <property type="entry name" value="SIGNAL PEPTIDASE I"/>
    <property type="match status" value="1"/>
</dbReference>
<evidence type="ECO:0000256" key="6">
    <source>
        <dbReference type="RuleBase" id="RU362042"/>
    </source>
</evidence>
<keyword evidence="6" id="KW-0645">Protease</keyword>
<dbReference type="GO" id="GO:0006465">
    <property type="term" value="P:signal peptide processing"/>
    <property type="evidence" value="ECO:0007669"/>
    <property type="project" value="InterPro"/>
</dbReference>
<dbReference type="InterPro" id="IPR019758">
    <property type="entry name" value="Pept_S26A_signal_pept_1_CS"/>
</dbReference>
<dbReference type="Pfam" id="PF10502">
    <property type="entry name" value="Peptidase_S26"/>
    <property type="match status" value="1"/>
</dbReference>
<dbReference type="GO" id="GO:0004252">
    <property type="term" value="F:serine-type endopeptidase activity"/>
    <property type="evidence" value="ECO:0007669"/>
    <property type="project" value="InterPro"/>
</dbReference>
<comment type="similarity">
    <text evidence="3 6">Belongs to the peptidase S26 family.</text>
</comment>
<evidence type="ECO:0000256" key="5">
    <source>
        <dbReference type="ARBA" id="ARBA00022801"/>
    </source>
</evidence>
<dbReference type="GO" id="GO:0009003">
    <property type="term" value="F:signal peptidase activity"/>
    <property type="evidence" value="ECO:0007669"/>
    <property type="project" value="UniProtKB-EC"/>
</dbReference>
<keyword evidence="9" id="KW-1185">Reference proteome</keyword>
<organism evidence="8 9">
    <name type="scientific">Enterococcus ureasiticus</name>
    <dbReference type="NCBI Taxonomy" id="903984"/>
    <lineage>
        <taxon>Bacteria</taxon>
        <taxon>Bacillati</taxon>
        <taxon>Bacillota</taxon>
        <taxon>Bacilli</taxon>
        <taxon>Lactobacillales</taxon>
        <taxon>Enterococcaceae</taxon>
        <taxon>Enterococcus</taxon>
    </lineage>
</organism>
<dbReference type="STRING" id="903984.BCR21_03040"/>
<dbReference type="Proteomes" id="UP000094068">
    <property type="component" value="Unassembled WGS sequence"/>
</dbReference>